<dbReference type="GO" id="GO:0005886">
    <property type="term" value="C:plasma membrane"/>
    <property type="evidence" value="ECO:0007669"/>
    <property type="project" value="TreeGrafter"/>
</dbReference>
<feature type="transmembrane region" description="Helical" evidence="6">
    <location>
        <begin position="419"/>
        <end position="439"/>
    </location>
</feature>
<dbReference type="InterPro" id="IPR011701">
    <property type="entry name" value="MFS"/>
</dbReference>
<dbReference type="PROSITE" id="PS50850">
    <property type="entry name" value="MFS"/>
    <property type="match status" value="1"/>
</dbReference>
<evidence type="ECO:0000256" key="1">
    <source>
        <dbReference type="ARBA" id="ARBA00004141"/>
    </source>
</evidence>
<dbReference type="GO" id="GO:0022857">
    <property type="term" value="F:transmembrane transporter activity"/>
    <property type="evidence" value="ECO:0007669"/>
    <property type="project" value="InterPro"/>
</dbReference>
<feature type="domain" description="Major facilitator superfamily (MFS) profile" evidence="7">
    <location>
        <begin position="62"/>
        <end position="546"/>
    </location>
</feature>
<feature type="transmembrane region" description="Helical" evidence="6">
    <location>
        <begin position="59"/>
        <end position="77"/>
    </location>
</feature>
<proteinExistence type="predicted"/>
<protein>
    <recommendedName>
        <fullName evidence="7">Major facilitator superfamily (MFS) profile domain-containing protein</fullName>
    </recommendedName>
</protein>
<evidence type="ECO:0000256" key="6">
    <source>
        <dbReference type="SAM" id="Phobius"/>
    </source>
</evidence>
<keyword evidence="4 6" id="KW-0472">Membrane</keyword>
<feature type="transmembrane region" description="Helical" evidence="6">
    <location>
        <begin position="451"/>
        <end position="475"/>
    </location>
</feature>
<feature type="transmembrane region" description="Helical" evidence="6">
    <location>
        <begin position="152"/>
        <end position="177"/>
    </location>
</feature>
<feature type="transmembrane region" description="Helical" evidence="6">
    <location>
        <begin position="281"/>
        <end position="304"/>
    </location>
</feature>
<name>A0A8H4RI58_9HELO</name>
<dbReference type="OrthoDB" id="10021397at2759"/>
<feature type="transmembrane region" description="Helical" evidence="6">
    <location>
        <begin position="391"/>
        <end position="413"/>
    </location>
</feature>
<feature type="transmembrane region" description="Helical" evidence="6">
    <location>
        <begin position="97"/>
        <end position="115"/>
    </location>
</feature>
<feature type="transmembrane region" description="Helical" evidence="6">
    <location>
        <begin position="325"/>
        <end position="349"/>
    </location>
</feature>
<feature type="compositionally biased region" description="Polar residues" evidence="5">
    <location>
        <begin position="1"/>
        <end position="28"/>
    </location>
</feature>
<dbReference type="AlphaFoldDB" id="A0A8H4RI58"/>
<evidence type="ECO:0000313" key="9">
    <source>
        <dbReference type="Proteomes" id="UP000566819"/>
    </source>
</evidence>
<dbReference type="Gene3D" id="1.20.1250.20">
    <property type="entry name" value="MFS general substrate transporter like domains"/>
    <property type="match status" value="2"/>
</dbReference>
<sequence>MTHAKQSNTGNMSQSQKAPNNGESNSTEGIEKEATTAVAETSVPVSDIDPENEVTGIRLYLIHSMICLCTFLVGLDFNLLATAIPVITTEFHSLQDIGWYGAAFSVVLCSCQPLAGKTYILFPKKLVYIAFVFIFEAGNLVCALAPTSNAVIAGRAITGLGASGVFAGGFVILTTIVPLHKRPIYMGTISSTFAIASIVGPVISGALTEKITWRWCFYINPPFGAFAVVLISFLFRVKAAASEKAPLLEKLKGLDGVGFVLFAGSTTMLLLALQLGGTSYAWNSSTIIGLFVGFPVTLAAFCWWQRHLQDMALIPPRIFRNRNAVLLFFSSVFMNGPFQCIVFWLPIWFQAVLGVSPQQSGIRFLPTVISDALTGIIGSVIVMQVGFWNPFLLLGYGLVSLGAGLMTTIYPGISDGHWIGFQILGGVGYALCSSLNHIGMQASLPQDLVPLGATTLLFGVSMSGAVFLSIGQAVFDDRLVANLRRVVPETVANKVISVGATSVRSVVDAKDLPFVLQAYSQTITQVFVPLPLPYCRKMDSAKEKGR</sequence>
<keyword evidence="2 6" id="KW-0812">Transmembrane</keyword>
<dbReference type="PANTHER" id="PTHR23501">
    <property type="entry name" value="MAJOR FACILITATOR SUPERFAMILY"/>
    <property type="match status" value="1"/>
</dbReference>
<keyword evidence="9" id="KW-1185">Reference proteome</keyword>
<feature type="region of interest" description="Disordered" evidence="5">
    <location>
        <begin position="1"/>
        <end position="29"/>
    </location>
</feature>
<feature type="transmembrane region" description="Helical" evidence="6">
    <location>
        <begin position="256"/>
        <end position="275"/>
    </location>
</feature>
<dbReference type="InterPro" id="IPR036259">
    <property type="entry name" value="MFS_trans_sf"/>
</dbReference>
<dbReference type="Proteomes" id="UP000566819">
    <property type="component" value="Unassembled WGS sequence"/>
</dbReference>
<accession>A0A8H4RI58</accession>
<organism evidence="8 9">
    <name type="scientific">Cudoniella acicularis</name>
    <dbReference type="NCBI Taxonomy" id="354080"/>
    <lineage>
        <taxon>Eukaryota</taxon>
        <taxon>Fungi</taxon>
        <taxon>Dikarya</taxon>
        <taxon>Ascomycota</taxon>
        <taxon>Pezizomycotina</taxon>
        <taxon>Leotiomycetes</taxon>
        <taxon>Helotiales</taxon>
        <taxon>Tricladiaceae</taxon>
        <taxon>Cudoniella</taxon>
    </lineage>
</organism>
<feature type="transmembrane region" description="Helical" evidence="6">
    <location>
        <begin position="184"/>
        <end position="203"/>
    </location>
</feature>
<comment type="caution">
    <text evidence="8">The sequence shown here is derived from an EMBL/GenBank/DDBJ whole genome shotgun (WGS) entry which is preliminary data.</text>
</comment>
<dbReference type="CDD" id="cd17502">
    <property type="entry name" value="MFS_Azr1_MDR_like"/>
    <property type="match status" value="1"/>
</dbReference>
<dbReference type="EMBL" id="JAAMPI010000787">
    <property type="protein sequence ID" value="KAF4628612.1"/>
    <property type="molecule type" value="Genomic_DNA"/>
</dbReference>
<evidence type="ECO:0000259" key="7">
    <source>
        <dbReference type="PROSITE" id="PS50850"/>
    </source>
</evidence>
<reference evidence="8 9" key="1">
    <citation type="submission" date="2020-03" db="EMBL/GenBank/DDBJ databases">
        <title>Draft Genome Sequence of Cudoniella acicularis.</title>
        <authorList>
            <person name="Buettner E."/>
            <person name="Kellner H."/>
        </authorList>
    </citation>
    <scope>NUCLEOTIDE SEQUENCE [LARGE SCALE GENOMIC DNA]</scope>
    <source>
        <strain evidence="8 9">DSM 108380</strain>
    </source>
</reference>
<evidence type="ECO:0000313" key="8">
    <source>
        <dbReference type="EMBL" id="KAF4628612.1"/>
    </source>
</evidence>
<feature type="transmembrane region" description="Helical" evidence="6">
    <location>
        <begin position="361"/>
        <end position="382"/>
    </location>
</feature>
<dbReference type="InterPro" id="IPR020846">
    <property type="entry name" value="MFS_dom"/>
</dbReference>
<keyword evidence="3 6" id="KW-1133">Transmembrane helix</keyword>
<evidence type="ECO:0000256" key="4">
    <source>
        <dbReference type="ARBA" id="ARBA00023136"/>
    </source>
</evidence>
<evidence type="ECO:0000256" key="3">
    <source>
        <dbReference type="ARBA" id="ARBA00022989"/>
    </source>
</evidence>
<evidence type="ECO:0000256" key="5">
    <source>
        <dbReference type="SAM" id="MobiDB-lite"/>
    </source>
</evidence>
<comment type="subcellular location">
    <subcellularLocation>
        <location evidence="1">Membrane</location>
        <topology evidence="1">Multi-pass membrane protein</topology>
    </subcellularLocation>
</comment>
<dbReference type="SUPFAM" id="SSF103473">
    <property type="entry name" value="MFS general substrate transporter"/>
    <property type="match status" value="1"/>
</dbReference>
<feature type="transmembrane region" description="Helical" evidence="6">
    <location>
        <begin position="127"/>
        <end position="146"/>
    </location>
</feature>
<dbReference type="PANTHER" id="PTHR23501:SF198">
    <property type="entry name" value="AZOLE RESISTANCE PROTEIN 1-RELATED"/>
    <property type="match status" value="1"/>
</dbReference>
<evidence type="ECO:0000256" key="2">
    <source>
        <dbReference type="ARBA" id="ARBA00022692"/>
    </source>
</evidence>
<gene>
    <name evidence="8" type="ORF">G7Y89_g9539</name>
</gene>
<feature type="transmembrane region" description="Helical" evidence="6">
    <location>
        <begin position="215"/>
        <end position="235"/>
    </location>
</feature>
<dbReference type="Pfam" id="PF07690">
    <property type="entry name" value="MFS_1"/>
    <property type="match status" value="1"/>
</dbReference>